<evidence type="ECO:0000313" key="10">
    <source>
        <dbReference type="EMBL" id="CAL8148681.1"/>
    </source>
</evidence>
<evidence type="ECO:0000313" key="11">
    <source>
        <dbReference type="Proteomes" id="UP001642540"/>
    </source>
</evidence>
<feature type="domain" description="C2H2-type" evidence="9">
    <location>
        <begin position="29"/>
        <end position="56"/>
    </location>
</feature>
<dbReference type="PANTHER" id="PTHR16515">
    <property type="entry name" value="PR DOMAIN ZINC FINGER PROTEIN"/>
    <property type="match status" value="1"/>
</dbReference>
<feature type="domain" description="C2H2-type" evidence="9">
    <location>
        <begin position="1"/>
        <end position="28"/>
    </location>
</feature>
<evidence type="ECO:0000256" key="7">
    <source>
        <dbReference type="ARBA" id="ARBA00023242"/>
    </source>
</evidence>
<comment type="caution">
    <text evidence="10">The sequence shown here is derived from an EMBL/GenBank/DDBJ whole genome shotgun (WGS) entry which is preliminary data.</text>
</comment>
<proteinExistence type="predicted"/>
<dbReference type="Pfam" id="PF00096">
    <property type="entry name" value="zf-C2H2"/>
    <property type="match status" value="4"/>
</dbReference>
<evidence type="ECO:0000256" key="6">
    <source>
        <dbReference type="ARBA" id="ARBA00023125"/>
    </source>
</evidence>
<comment type="subcellular location">
    <subcellularLocation>
        <location evidence="1">Nucleus</location>
    </subcellularLocation>
</comment>
<reference evidence="10 11" key="1">
    <citation type="submission" date="2024-08" db="EMBL/GenBank/DDBJ databases">
        <authorList>
            <person name="Cucini C."/>
            <person name="Frati F."/>
        </authorList>
    </citation>
    <scope>NUCLEOTIDE SEQUENCE [LARGE SCALE GENOMIC DNA]</scope>
</reference>
<sequence>MDCIMCDATLNCTAALNIHLRRHTREKPFECPTCSKEFTTVTNLTSHMLIHQLKRFSCQECSFSFRNNSDLNIHIRIVHRKERRYPCNICDASFGDSYTLGFRILSHLNEKPYLCSECGKRFSSKQGRDFHLRSHNTNRQKYNCTQCSKVFLNAVNLKRHTLRQHASPQDKEFVCIFCEGRSKGFGCVAEFEYHMRTAHIREKIYFCSLCGEEFDSFQQRKYHSSRTHPELTKTYCCKECGMEFVWQSSLANHTRFVHLRKETFECNVCSKTFANLANLKRHNREKHSRQ</sequence>
<dbReference type="Proteomes" id="UP001642540">
    <property type="component" value="Unassembled WGS sequence"/>
</dbReference>
<feature type="domain" description="C2H2-type" evidence="9">
    <location>
        <begin position="56"/>
        <end position="84"/>
    </location>
</feature>
<feature type="domain" description="C2H2-type" evidence="9">
    <location>
        <begin position="113"/>
        <end position="140"/>
    </location>
</feature>
<evidence type="ECO:0000256" key="8">
    <source>
        <dbReference type="PROSITE-ProRule" id="PRU00042"/>
    </source>
</evidence>
<dbReference type="Gene3D" id="3.30.160.60">
    <property type="entry name" value="Classic Zinc Finger"/>
    <property type="match status" value="6"/>
</dbReference>
<accession>A0ABP1SA12</accession>
<keyword evidence="11" id="KW-1185">Reference proteome</keyword>
<keyword evidence="7" id="KW-0539">Nucleus</keyword>
<dbReference type="InterPro" id="IPR050331">
    <property type="entry name" value="Zinc_finger"/>
</dbReference>
<keyword evidence="5" id="KW-0862">Zinc</keyword>
<name>A0ABP1SA12_9HEXA</name>
<protein>
    <recommendedName>
        <fullName evidence="9">C2H2-type domain-containing protein</fullName>
    </recommendedName>
</protein>
<dbReference type="EMBL" id="CAXLJM020000173">
    <property type="protein sequence ID" value="CAL8148681.1"/>
    <property type="molecule type" value="Genomic_DNA"/>
</dbReference>
<dbReference type="InterPro" id="IPR036236">
    <property type="entry name" value="Znf_C2H2_sf"/>
</dbReference>
<feature type="domain" description="C2H2-type" evidence="9">
    <location>
        <begin position="264"/>
        <end position="290"/>
    </location>
</feature>
<dbReference type="Pfam" id="PF13912">
    <property type="entry name" value="zf-C2H2_6"/>
    <property type="match status" value="1"/>
</dbReference>
<feature type="domain" description="C2H2-type" evidence="9">
    <location>
        <begin position="142"/>
        <end position="170"/>
    </location>
</feature>
<dbReference type="PANTHER" id="PTHR16515:SF49">
    <property type="entry name" value="GASTRULA ZINC FINGER PROTEIN XLCGF49.1-LIKE-RELATED"/>
    <property type="match status" value="1"/>
</dbReference>
<feature type="domain" description="C2H2-type" evidence="9">
    <location>
        <begin position="235"/>
        <end position="263"/>
    </location>
</feature>
<keyword evidence="3" id="KW-0677">Repeat</keyword>
<dbReference type="PROSITE" id="PS00028">
    <property type="entry name" value="ZINC_FINGER_C2H2_1"/>
    <property type="match status" value="7"/>
</dbReference>
<dbReference type="InterPro" id="IPR013087">
    <property type="entry name" value="Znf_C2H2_type"/>
</dbReference>
<dbReference type="PROSITE" id="PS50157">
    <property type="entry name" value="ZINC_FINGER_C2H2_2"/>
    <property type="match status" value="8"/>
</dbReference>
<dbReference type="SMART" id="SM00355">
    <property type="entry name" value="ZnF_C2H2"/>
    <property type="match status" value="10"/>
</dbReference>
<dbReference type="SUPFAM" id="SSF57667">
    <property type="entry name" value="beta-beta-alpha zinc fingers"/>
    <property type="match status" value="6"/>
</dbReference>
<organism evidence="10 11">
    <name type="scientific">Orchesella dallaii</name>
    <dbReference type="NCBI Taxonomy" id="48710"/>
    <lineage>
        <taxon>Eukaryota</taxon>
        <taxon>Metazoa</taxon>
        <taxon>Ecdysozoa</taxon>
        <taxon>Arthropoda</taxon>
        <taxon>Hexapoda</taxon>
        <taxon>Collembola</taxon>
        <taxon>Entomobryomorpha</taxon>
        <taxon>Entomobryoidea</taxon>
        <taxon>Orchesellidae</taxon>
        <taxon>Orchesellinae</taxon>
        <taxon>Orchesella</taxon>
    </lineage>
</organism>
<evidence type="ECO:0000256" key="3">
    <source>
        <dbReference type="ARBA" id="ARBA00022737"/>
    </source>
</evidence>
<keyword evidence="2" id="KW-0479">Metal-binding</keyword>
<feature type="domain" description="C2H2-type" evidence="9">
    <location>
        <begin position="85"/>
        <end position="112"/>
    </location>
</feature>
<evidence type="ECO:0000256" key="5">
    <source>
        <dbReference type="ARBA" id="ARBA00022833"/>
    </source>
</evidence>
<evidence type="ECO:0000256" key="4">
    <source>
        <dbReference type="ARBA" id="ARBA00022771"/>
    </source>
</evidence>
<keyword evidence="6" id="KW-0238">DNA-binding</keyword>
<evidence type="ECO:0000256" key="2">
    <source>
        <dbReference type="ARBA" id="ARBA00022723"/>
    </source>
</evidence>
<evidence type="ECO:0000256" key="1">
    <source>
        <dbReference type="ARBA" id="ARBA00004123"/>
    </source>
</evidence>
<evidence type="ECO:0000259" key="9">
    <source>
        <dbReference type="PROSITE" id="PS50157"/>
    </source>
</evidence>
<gene>
    <name evidence="10" type="ORF">ODALV1_LOCUS31497</name>
</gene>
<keyword evidence="4 8" id="KW-0863">Zinc-finger</keyword>